<evidence type="ECO:0000256" key="4">
    <source>
        <dbReference type="ARBA" id="ARBA00022833"/>
    </source>
</evidence>
<feature type="compositionally biased region" description="Pro residues" evidence="6">
    <location>
        <begin position="19"/>
        <end position="29"/>
    </location>
</feature>
<keyword evidence="5" id="KW-0539">Nucleus</keyword>
<dbReference type="InterPro" id="IPR036236">
    <property type="entry name" value="Znf_C2H2_sf"/>
</dbReference>
<dbReference type="InterPro" id="IPR013087">
    <property type="entry name" value="Znf_C2H2_type"/>
</dbReference>
<proteinExistence type="predicted"/>
<evidence type="ECO:0000256" key="2">
    <source>
        <dbReference type="ARBA" id="ARBA00022723"/>
    </source>
</evidence>
<evidence type="ECO:0000313" key="10">
    <source>
        <dbReference type="RefSeq" id="XP_026301031.1"/>
    </source>
</evidence>
<keyword evidence="2" id="KW-0479">Metal-binding</keyword>
<dbReference type="InterPro" id="IPR003604">
    <property type="entry name" value="Matrin/U1-like-C_Znf_C2H2"/>
</dbReference>
<evidence type="ECO:0000256" key="5">
    <source>
        <dbReference type="ARBA" id="ARBA00023242"/>
    </source>
</evidence>
<comment type="subcellular location">
    <subcellularLocation>
        <location evidence="1">Nucleus</location>
    </subcellularLocation>
</comment>
<dbReference type="SMART" id="SM00451">
    <property type="entry name" value="ZnF_U1"/>
    <property type="match status" value="4"/>
</dbReference>
<dbReference type="PANTHER" id="PTHR46786">
    <property type="entry name" value="ZINC FINGER MATRIN-TYPE PROTEIN 3"/>
    <property type="match status" value="1"/>
</dbReference>
<dbReference type="SUPFAM" id="SSF57667">
    <property type="entry name" value="beta-beta-alpha zinc fingers"/>
    <property type="match status" value="4"/>
</dbReference>
<dbReference type="GO" id="GO:0008270">
    <property type="term" value="F:zinc ion binding"/>
    <property type="evidence" value="ECO:0007669"/>
    <property type="project" value="UniProtKB-KW"/>
</dbReference>
<organism evidence="8">
    <name type="scientific">Apis mellifera</name>
    <name type="common">Honeybee</name>
    <dbReference type="NCBI Taxonomy" id="7460"/>
    <lineage>
        <taxon>Eukaryota</taxon>
        <taxon>Metazoa</taxon>
        <taxon>Ecdysozoa</taxon>
        <taxon>Arthropoda</taxon>
        <taxon>Hexapoda</taxon>
        <taxon>Insecta</taxon>
        <taxon>Pterygota</taxon>
        <taxon>Neoptera</taxon>
        <taxon>Endopterygota</taxon>
        <taxon>Hymenoptera</taxon>
        <taxon>Apocrita</taxon>
        <taxon>Aculeata</taxon>
        <taxon>Apoidea</taxon>
        <taxon>Anthophila</taxon>
        <taxon>Apidae</taxon>
        <taxon>Apis</taxon>
    </lineage>
</organism>
<reference evidence="10" key="2">
    <citation type="submission" date="2025-04" db="UniProtKB">
        <authorList>
            <consortium name="RefSeq"/>
        </authorList>
    </citation>
    <scope>IDENTIFICATION</scope>
    <source>
        <strain evidence="10">DH4</strain>
        <tissue evidence="10">Whole body</tissue>
    </source>
</reference>
<feature type="compositionally biased region" description="Low complexity" evidence="6">
    <location>
        <begin position="272"/>
        <end position="281"/>
    </location>
</feature>
<feature type="region of interest" description="Disordered" evidence="6">
    <location>
        <begin position="261"/>
        <end position="284"/>
    </location>
</feature>
<evidence type="ECO:0000259" key="7">
    <source>
        <dbReference type="PROSITE" id="PS50171"/>
    </source>
</evidence>
<dbReference type="Pfam" id="PF12874">
    <property type="entry name" value="zf-met"/>
    <property type="match status" value="4"/>
</dbReference>
<feature type="compositionally biased region" description="Low complexity" evidence="6">
    <location>
        <begin position="40"/>
        <end position="57"/>
    </location>
</feature>
<dbReference type="GeneID" id="113219244"/>
<dbReference type="GO" id="GO:0005634">
    <property type="term" value="C:nucleus"/>
    <property type="evidence" value="ECO:0007669"/>
    <property type="project" value="UniProtKB-SubCell"/>
</dbReference>
<dbReference type="RefSeq" id="XP_026301031.1">
    <property type="nucleotide sequence ID" value="XM_026445246.1"/>
</dbReference>
<accession>A0A8B8HAH9</accession>
<sequence length="445" mass="48733">MSSAKIIENPEVPGLECFLPPPPPPPPPIITSKSNNLPITTEQQQQQQQPVTTEATTTGLTSCETAGNLTIEAAATAFPNLPVPTPYIMHPAMQAQTPGQPTTPWWIPTDADTSDLYARWYDTTYKTTAAAVASPTISISNKAKNKYYKRKNEFIDPAQDAEKVASAQRELSALMKPLKCDLCNAVMNSTLQAKLHYDGKPHQKKVSMFLNQSVKKQKTEDGQVSSTTSDWQNYCDICKTWFTSQTDATQHYAGKKHIRAVNGGRRARPSKKSQNQNQYSQIDPTGRFGIGMAFQAEVQSAPAQPVLVPDGTNAVPAPGAGSIYTPPPYPTPLRCDLCGVSANRQDQLETHKRGARHLRMLRLNGLPVPEPATESEAIPATPGPIDYSIYRTPSGQYYCAPCNLSLNSESTFAQHVESKKHKNQSNPKSPSNAVVVSKKARFKKK</sequence>
<evidence type="ECO:0000313" key="9">
    <source>
        <dbReference type="Proteomes" id="UP000005203"/>
    </source>
</evidence>
<evidence type="ECO:0000256" key="3">
    <source>
        <dbReference type="ARBA" id="ARBA00022771"/>
    </source>
</evidence>
<feature type="region of interest" description="Disordered" evidence="6">
    <location>
        <begin position="415"/>
        <end position="445"/>
    </location>
</feature>
<feature type="compositionally biased region" description="Polar residues" evidence="6">
    <location>
        <begin position="424"/>
        <end position="434"/>
    </location>
</feature>
<dbReference type="Gene3D" id="3.30.160.60">
    <property type="entry name" value="Classic Zinc Finger"/>
    <property type="match status" value="4"/>
</dbReference>
<dbReference type="GO" id="GO:0003676">
    <property type="term" value="F:nucleic acid binding"/>
    <property type="evidence" value="ECO:0007669"/>
    <property type="project" value="InterPro"/>
</dbReference>
<name>A0A7M7MUG4_APIME</name>
<dbReference type="PROSITE" id="PS00028">
    <property type="entry name" value="ZINC_FINGER_C2H2_1"/>
    <property type="match status" value="1"/>
</dbReference>
<feature type="compositionally biased region" description="Basic residues" evidence="6">
    <location>
        <begin position="261"/>
        <end position="271"/>
    </location>
</feature>
<dbReference type="InterPro" id="IPR052644">
    <property type="entry name" value="ZMAT3"/>
</dbReference>
<keyword evidence="3" id="KW-0863">Zinc-finger</keyword>
<dbReference type="PROSITE" id="PS50171">
    <property type="entry name" value="ZF_MATRIN"/>
    <property type="match status" value="1"/>
</dbReference>
<dbReference type="KEGG" id="ame:113219244"/>
<dbReference type="InterPro" id="IPR000690">
    <property type="entry name" value="Matrin/U1-C_Znf_C2H2"/>
</dbReference>
<dbReference type="AlphaFoldDB" id="A0A7M7MUG4"/>
<keyword evidence="4" id="KW-0862">Zinc</keyword>
<gene>
    <name evidence="10" type="primary">LOC113219244</name>
</gene>
<accession>A0A7M7MUG4</accession>
<feature type="region of interest" description="Disordered" evidence="6">
    <location>
        <begin position="1"/>
        <end position="57"/>
    </location>
</feature>
<keyword evidence="9" id="KW-1185">Reference proteome</keyword>
<protein>
    <submittedName>
        <fullName evidence="10">Zinc finger protein 346-like</fullName>
    </submittedName>
</protein>
<dbReference type="PANTHER" id="PTHR46786:SF1">
    <property type="entry name" value="ZINC FINGER MATRIN-TYPE PROTEIN 3"/>
    <property type="match status" value="1"/>
</dbReference>
<dbReference type="OrthoDB" id="434647at2759"/>
<dbReference type="SMART" id="SM00355">
    <property type="entry name" value="ZnF_C2H2"/>
    <property type="match status" value="4"/>
</dbReference>
<evidence type="ECO:0000256" key="6">
    <source>
        <dbReference type="SAM" id="MobiDB-lite"/>
    </source>
</evidence>
<evidence type="ECO:0000256" key="1">
    <source>
        <dbReference type="ARBA" id="ARBA00004123"/>
    </source>
</evidence>
<dbReference type="EnsemblMetazoa" id="XM_026445246">
    <property type="protein sequence ID" value="XP_026301031"/>
    <property type="gene ID" value="LOC113219244"/>
</dbReference>
<dbReference type="Proteomes" id="UP000005203">
    <property type="component" value="Linkage group LG14"/>
</dbReference>
<feature type="domain" description="Matrin-type" evidence="7">
    <location>
        <begin position="233"/>
        <end position="263"/>
    </location>
</feature>
<evidence type="ECO:0000313" key="8">
    <source>
        <dbReference type="EnsemblMetazoa" id="XP_026301031"/>
    </source>
</evidence>
<reference evidence="8" key="1">
    <citation type="submission" date="2021-01" db="UniProtKB">
        <authorList>
            <consortium name="EnsemblMetazoa"/>
        </authorList>
    </citation>
    <scope>IDENTIFICATION</scope>
    <source>
        <strain evidence="8">DH4</strain>
    </source>
</reference>